<evidence type="ECO:0000313" key="3">
    <source>
        <dbReference type="Proteomes" id="UP000009168"/>
    </source>
</evidence>
<accession>I7MHJ1</accession>
<evidence type="ECO:0000256" key="1">
    <source>
        <dbReference type="ARBA" id="ARBA00022737"/>
    </source>
</evidence>
<dbReference type="EMBL" id="GG662853">
    <property type="protein sequence ID" value="EAR87589.1"/>
    <property type="molecule type" value="Genomic_DNA"/>
</dbReference>
<dbReference type="SUPFAM" id="SSF82185">
    <property type="entry name" value="Histone H3 K4-specific methyltransferase SET7/9 N-terminal domain"/>
    <property type="match status" value="2"/>
</dbReference>
<dbReference type="InterPro" id="IPR003409">
    <property type="entry name" value="MORN"/>
</dbReference>
<dbReference type="OrthoDB" id="270720at2759"/>
<dbReference type="AlphaFoldDB" id="I7MHJ1"/>
<evidence type="ECO:0000313" key="2">
    <source>
        <dbReference type="EMBL" id="EAR87589.1"/>
    </source>
</evidence>
<organism evidence="2 3">
    <name type="scientific">Tetrahymena thermophila (strain SB210)</name>
    <dbReference type="NCBI Taxonomy" id="312017"/>
    <lineage>
        <taxon>Eukaryota</taxon>
        <taxon>Sar</taxon>
        <taxon>Alveolata</taxon>
        <taxon>Ciliophora</taxon>
        <taxon>Intramacronucleata</taxon>
        <taxon>Oligohymenophorea</taxon>
        <taxon>Hymenostomatida</taxon>
        <taxon>Tetrahymenina</taxon>
        <taxon>Tetrahymenidae</taxon>
        <taxon>Tetrahymena</taxon>
    </lineage>
</organism>
<proteinExistence type="predicted"/>
<keyword evidence="1" id="KW-0677">Repeat</keyword>
<dbReference type="Pfam" id="PF02493">
    <property type="entry name" value="MORN"/>
    <property type="match status" value="3"/>
</dbReference>
<dbReference type="InParanoid" id="I7MHJ1"/>
<keyword evidence="3" id="KW-1185">Reference proteome</keyword>
<name>I7MHJ1_TETTS</name>
<dbReference type="SMART" id="SM00698">
    <property type="entry name" value="MORN"/>
    <property type="match status" value="3"/>
</dbReference>
<dbReference type="KEGG" id="tet:TTHERM_00070960"/>
<dbReference type="PANTHER" id="PTHR23084">
    <property type="entry name" value="PHOSPHATIDYLINOSITOL-4-PHOSPHATE 5-KINASE RELATED"/>
    <property type="match status" value="1"/>
</dbReference>
<sequence>MDLDQFQENLLTQIKKFTEQIKQNVSKDQISLDRFKNHFLFISNQINNQLDKLKSIIFFDSSNVAEEQYKKEKQKNSQDIKSLVQKLSKQVRASLEQRGDFFFENVELENFEAPALVFKKFTNCCGYFQMKDEQRNGRGIEFFDSGAFYEGYFKNDKACGKGYYISSTGLIHQGYNKDDAYQGYGEWPLQESYIGEHDDNQANGYGKKFYKNGEIYHGFWKDNKRFGYGELYSKGSLISRGIYHNDKIIKQI</sequence>
<dbReference type="Proteomes" id="UP000009168">
    <property type="component" value="Unassembled WGS sequence"/>
</dbReference>
<dbReference type="HOGENOM" id="CLU_1104629_0_0_1"/>
<gene>
    <name evidence="2" type="ORF">TTHERM_00070960</name>
</gene>
<dbReference type="RefSeq" id="XP_001007834.1">
    <property type="nucleotide sequence ID" value="XM_001007834.1"/>
</dbReference>
<protein>
    <submittedName>
        <fullName evidence="2">MORN motif protein</fullName>
    </submittedName>
</protein>
<dbReference type="Gene3D" id="2.20.110.10">
    <property type="entry name" value="Histone H3 K4-specific methyltransferase SET7/9 N-terminal domain"/>
    <property type="match status" value="2"/>
</dbReference>
<dbReference type="GeneID" id="7832596"/>
<reference evidence="3" key="1">
    <citation type="journal article" date="2006" name="PLoS Biol.">
        <title>Macronuclear genome sequence of the ciliate Tetrahymena thermophila, a model eukaryote.</title>
        <authorList>
            <person name="Eisen J.A."/>
            <person name="Coyne R.S."/>
            <person name="Wu M."/>
            <person name="Wu D."/>
            <person name="Thiagarajan M."/>
            <person name="Wortman J.R."/>
            <person name="Badger J.H."/>
            <person name="Ren Q."/>
            <person name="Amedeo P."/>
            <person name="Jones K.M."/>
            <person name="Tallon L.J."/>
            <person name="Delcher A.L."/>
            <person name="Salzberg S.L."/>
            <person name="Silva J.C."/>
            <person name="Haas B.J."/>
            <person name="Majoros W.H."/>
            <person name="Farzad M."/>
            <person name="Carlton J.M."/>
            <person name="Smith R.K. Jr."/>
            <person name="Garg J."/>
            <person name="Pearlman R.E."/>
            <person name="Karrer K.M."/>
            <person name="Sun L."/>
            <person name="Manning G."/>
            <person name="Elde N.C."/>
            <person name="Turkewitz A.P."/>
            <person name="Asai D.J."/>
            <person name="Wilkes D.E."/>
            <person name="Wang Y."/>
            <person name="Cai H."/>
            <person name="Collins K."/>
            <person name="Stewart B.A."/>
            <person name="Lee S.R."/>
            <person name="Wilamowska K."/>
            <person name="Weinberg Z."/>
            <person name="Ruzzo W.L."/>
            <person name="Wloga D."/>
            <person name="Gaertig J."/>
            <person name="Frankel J."/>
            <person name="Tsao C.-C."/>
            <person name="Gorovsky M.A."/>
            <person name="Keeling P.J."/>
            <person name="Waller R.F."/>
            <person name="Patron N.J."/>
            <person name="Cherry J.M."/>
            <person name="Stover N.A."/>
            <person name="Krieger C.J."/>
            <person name="del Toro C."/>
            <person name="Ryder H.F."/>
            <person name="Williamson S.C."/>
            <person name="Barbeau R.A."/>
            <person name="Hamilton E.P."/>
            <person name="Orias E."/>
        </authorList>
    </citation>
    <scope>NUCLEOTIDE SEQUENCE [LARGE SCALE GENOMIC DNA]</scope>
    <source>
        <strain evidence="3">SB210</strain>
    </source>
</reference>
<dbReference type="PANTHER" id="PTHR23084:SF263">
    <property type="entry name" value="MORN REPEAT-CONTAINING PROTEIN 1"/>
    <property type="match status" value="1"/>
</dbReference>